<comment type="catalytic activity">
    <reaction evidence="1">
        <text>GDP-alpha-D-mannose = GDP-4-dehydro-alpha-D-rhamnose + H2O</text>
        <dbReference type="Rhea" id="RHEA:23820"/>
        <dbReference type="ChEBI" id="CHEBI:15377"/>
        <dbReference type="ChEBI" id="CHEBI:57527"/>
        <dbReference type="ChEBI" id="CHEBI:57964"/>
        <dbReference type="EC" id="4.2.1.47"/>
    </reaction>
</comment>
<comment type="function">
    <text evidence="7">Catalyzes the conversion of GDP-D-mannose to GDP-4-dehydro-6-deoxy-D-mannose.</text>
</comment>
<dbReference type="InterPro" id="IPR036291">
    <property type="entry name" value="NAD(P)-bd_dom_sf"/>
</dbReference>
<feature type="domain" description="NAD(P)-binding" evidence="8">
    <location>
        <begin position="5"/>
        <end position="328"/>
    </location>
</feature>
<name>A0A0M6ZUJ3_9HYPH</name>
<dbReference type="CDD" id="cd05260">
    <property type="entry name" value="GDP_MD_SDR_e"/>
    <property type="match status" value="1"/>
</dbReference>
<dbReference type="Pfam" id="PF16363">
    <property type="entry name" value="GDP_Man_Dehyd"/>
    <property type="match status" value="1"/>
</dbReference>
<keyword evidence="10" id="KW-1185">Reference proteome</keyword>
<organism evidence="9 10">
    <name type="scientific">Roseibium alexandrii</name>
    <dbReference type="NCBI Taxonomy" id="388408"/>
    <lineage>
        <taxon>Bacteria</taxon>
        <taxon>Pseudomonadati</taxon>
        <taxon>Pseudomonadota</taxon>
        <taxon>Alphaproteobacteria</taxon>
        <taxon>Hyphomicrobiales</taxon>
        <taxon>Stappiaceae</taxon>
        <taxon>Roseibium</taxon>
    </lineage>
</organism>
<reference evidence="10" key="1">
    <citation type="submission" date="2015-07" db="EMBL/GenBank/DDBJ databases">
        <authorList>
            <person name="Rodrigo-Torres Lidia"/>
            <person name="Arahal R.David."/>
        </authorList>
    </citation>
    <scope>NUCLEOTIDE SEQUENCE [LARGE SCALE GENOMIC DNA]</scope>
    <source>
        <strain evidence="10">CECT 5112</strain>
    </source>
</reference>
<gene>
    <name evidence="9" type="primary">gmd</name>
    <name evidence="9" type="ORF">LAX5112_00971</name>
</gene>
<evidence type="ECO:0000313" key="9">
    <source>
        <dbReference type="EMBL" id="CTQ66445.1"/>
    </source>
</evidence>
<comment type="similarity">
    <text evidence="3">Belongs to the NAD(P)-dependent epimerase/dehydratase family. GDP-mannose 4,6-dehydratase subfamily.</text>
</comment>
<evidence type="ECO:0000256" key="5">
    <source>
        <dbReference type="ARBA" id="ARBA00022458"/>
    </source>
</evidence>
<dbReference type="EMBL" id="CXWD01000004">
    <property type="protein sequence ID" value="CTQ66445.1"/>
    <property type="molecule type" value="Genomic_DNA"/>
</dbReference>
<evidence type="ECO:0000256" key="4">
    <source>
        <dbReference type="ARBA" id="ARBA00011989"/>
    </source>
</evidence>
<comment type="cofactor">
    <cofactor evidence="2">
        <name>NADP(+)</name>
        <dbReference type="ChEBI" id="CHEBI:58349"/>
    </cofactor>
</comment>
<dbReference type="SUPFAM" id="SSF51735">
    <property type="entry name" value="NAD(P)-binding Rossmann-fold domains"/>
    <property type="match status" value="1"/>
</dbReference>
<dbReference type="OrthoDB" id="9779041at2"/>
<proteinExistence type="inferred from homology"/>
<dbReference type="EC" id="4.2.1.47" evidence="4"/>
<dbReference type="InterPro" id="IPR016040">
    <property type="entry name" value="NAD(P)-bd_dom"/>
</dbReference>
<evidence type="ECO:0000256" key="2">
    <source>
        <dbReference type="ARBA" id="ARBA00001937"/>
    </source>
</evidence>
<dbReference type="AlphaFoldDB" id="A0A0M6ZUJ3"/>
<dbReference type="PANTHER" id="PTHR43715">
    <property type="entry name" value="GDP-MANNOSE 4,6-DEHYDRATASE"/>
    <property type="match status" value="1"/>
</dbReference>
<dbReference type="PANTHER" id="PTHR43715:SF1">
    <property type="entry name" value="GDP-MANNOSE 4,6 DEHYDRATASE"/>
    <property type="match status" value="1"/>
</dbReference>
<keyword evidence="6 9" id="KW-0456">Lyase</keyword>
<keyword evidence="5" id="KW-0536">Nodulation</keyword>
<evidence type="ECO:0000259" key="8">
    <source>
        <dbReference type="Pfam" id="PF16363"/>
    </source>
</evidence>
<accession>A0A0M6ZUJ3</accession>
<dbReference type="GO" id="GO:0008446">
    <property type="term" value="F:GDP-mannose 4,6-dehydratase activity"/>
    <property type="evidence" value="ECO:0007669"/>
    <property type="project" value="UniProtKB-EC"/>
</dbReference>
<dbReference type="Gene3D" id="3.40.50.720">
    <property type="entry name" value="NAD(P)-binding Rossmann-like Domain"/>
    <property type="match status" value="1"/>
</dbReference>
<evidence type="ECO:0000313" key="10">
    <source>
        <dbReference type="Proteomes" id="UP000053235"/>
    </source>
</evidence>
<evidence type="ECO:0000256" key="1">
    <source>
        <dbReference type="ARBA" id="ARBA00000188"/>
    </source>
</evidence>
<sequence length="343" mass="38751">MAKVLITGISGQDGAFLARGLLEKGHEVYGAMRRGSTSKTGRLNELGIRDKINYCTLEVTEFANVQNVLNEIRPDQIYNLAAQSFVADSFQFPHYTSDVNYMGVLNILEAMRILKLDTKLYQASTSEMYGDVLEKPQTEKTPFNPLSPYAISKLGAHSLVVNYRQAYDMFATSGILFNHESELRGLEFVTRKITSWLAEIKLQGKDALPLGNLSSVRDWGYAPEYTDMMIKMLEHDQPDDFVISTNTEYTVRDFLFMAAQEVGFDLHSEGEGLEEKCYDRKTGKLIAYVDPRYFRASDVVYLRGDNAKAQEMLGWKPEILAPEIARRMAIYDLKKAALNTPGL</sequence>
<dbReference type="InterPro" id="IPR006368">
    <property type="entry name" value="GDP_Man_deHydtase"/>
</dbReference>
<dbReference type="Gene3D" id="3.90.25.10">
    <property type="entry name" value="UDP-galactose 4-epimerase, domain 1"/>
    <property type="match status" value="1"/>
</dbReference>
<dbReference type="FunFam" id="3.40.50.720:FF:000924">
    <property type="entry name" value="GDP-mannose 4,6 dehydratase"/>
    <property type="match status" value="1"/>
</dbReference>
<evidence type="ECO:0000256" key="3">
    <source>
        <dbReference type="ARBA" id="ARBA00009263"/>
    </source>
</evidence>
<evidence type="ECO:0000256" key="7">
    <source>
        <dbReference type="ARBA" id="ARBA00059383"/>
    </source>
</evidence>
<dbReference type="Proteomes" id="UP000053235">
    <property type="component" value="Unassembled WGS sequence"/>
</dbReference>
<dbReference type="GO" id="GO:0042351">
    <property type="term" value="P:'de novo' GDP-L-fucose biosynthetic process"/>
    <property type="evidence" value="ECO:0007669"/>
    <property type="project" value="TreeGrafter"/>
</dbReference>
<dbReference type="RefSeq" id="WP_008196271.1">
    <property type="nucleotide sequence ID" value="NZ_CXWD01000004.1"/>
</dbReference>
<evidence type="ECO:0000256" key="6">
    <source>
        <dbReference type="ARBA" id="ARBA00023239"/>
    </source>
</evidence>
<protein>
    <recommendedName>
        <fullName evidence="4">GDP-mannose 4,6-dehydratase</fullName>
        <ecNumber evidence="4">4.2.1.47</ecNumber>
    </recommendedName>
</protein>
<dbReference type="STRING" id="388408.LAX5112_00971"/>